<organism evidence="1 2">
    <name type="scientific">Ktedonosporobacter rubrisoli</name>
    <dbReference type="NCBI Taxonomy" id="2509675"/>
    <lineage>
        <taxon>Bacteria</taxon>
        <taxon>Bacillati</taxon>
        <taxon>Chloroflexota</taxon>
        <taxon>Ktedonobacteria</taxon>
        <taxon>Ktedonobacterales</taxon>
        <taxon>Ktedonosporobacteraceae</taxon>
        <taxon>Ktedonosporobacter</taxon>
    </lineage>
</organism>
<dbReference type="KEGG" id="kbs:EPA93_03100"/>
<keyword evidence="2" id="KW-1185">Reference proteome</keyword>
<accession>A0A4P6JIW8</accession>
<reference evidence="1 2" key="1">
    <citation type="submission" date="2019-01" db="EMBL/GenBank/DDBJ databases">
        <title>Ktedonosporobacter rubrisoli SCAWS-G2.</title>
        <authorList>
            <person name="Huang Y."/>
            <person name="Yan B."/>
        </authorList>
    </citation>
    <scope>NUCLEOTIDE SEQUENCE [LARGE SCALE GENOMIC DNA]</scope>
    <source>
        <strain evidence="1 2">SCAWS-G2</strain>
    </source>
</reference>
<proteinExistence type="predicted"/>
<protein>
    <submittedName>
        <fullName evidence="1">Uncharacterized protein</fullName>
    </submittedName>
</protein>
<dbReference type="EMBL" id="CP035758">
    <property type="protein sequence ID" value="QBD75034.1"/>
    <property type="molecule type" value="Genomic_DNA"/>
</dbReference>
<evidence type="ECO:0000313" key="1">
    <source>
        <dbReference type="EMBL" id="QBD75034.1"/>
    </source>
</evidence>
<name>A0A4P6JIW8_KTERU</name>
<evidence type="ECO:0000313" key="2">
    <source>
        <dbReference type="Proteomes" id="UP000290365"/>
    </source>
</evidence>
<dbReference type="RefSeq" id="WP_129885633.1">
    <property type="nucleotide sequence ID" value="NZ_CP035758.1"/>
</dbReference>
<sequence>MFPHQLIVSTPTDRFPSLIDSVLHLRRQLGIDIPLSISDPEATSLSSREEIRAASAGTPGPIQPAYRRRDWLTWEQSPCAGKQAEKD</sequence>
<gene>
    <name evidence="1" type="ORF">EPA93_03100</name>
</gene>
<dbReference type="AlphaFoldDB" id="A0A4P6JIW8"/>
<dbReference type="Proteomes" id="UP000290365">
    <property type="component" value="Chromosome"/>
</dbReference>